<evidence type="ECO:0000256" key="17">
    <source>
        <dbReference type="ARBA" id="ARBA00023180"/>
    </source>
</evidence>
<evidence type="ECO:0000256" key="4">
    <source>
        <dbReference type="ARBA" id="ARBA00022679"/>
    </source>
</evidence>
<dbReference type="GO" id="GO:0005524">
    <property type="term" value="F:ATP binding"/>
    <property type="evidence" value="ECO:0007669"/>
    <property type="project" value="UniProtKB-UniRule"/>
</dbReference>
<evidence type="ECO:0000256" key="3">
    <source>
        <dbReference type="ARBA" id="ARBA00022553"/>
    </source>
</evidence>
<feature type="transmembrane region" description="Helical" evidence="21">
    <location>
        <begin position="953"/>
        <end position="976"/>
    </location>
</feature>
<dbReference type="Proteomes" id="UP000593567">
    <property type="component" value="Unassembled WGS sequence"/>
</dbReference>
<keyword evidence="5 21" id="KW-0812">Transmembrane</keyword>
<comment type="caution">
    <text evidence="24">The sequence shown here is derived from an EMBL/GenBank/DDBJ whole genome shotgun (WGS) entry which is preliminary data.</text>
</comment>
<feature type="region of interest" description="Disordered" evidence="20">
    <location>
        <begin position="1308"/>
        <end position="1331"/>
    </location>
</feature>
<dbReference type="SUPFAM" id="SSF103575">
    <property type="entry name" value="Plexin repeat"/>
    <property type="match status" value="1"/>
</dbReference>
<feature type="signal peptide" evidence="22">
    <location>
        <begin position="1"/>
        <end position="19"/>
    </location>
</feature>
<dbReference type="PANTHER" id="PTHR24416">
    <property type="entry name" value="TYROSINE-PROTEIN KINASE RECEPTOR"/>
    <property type="match status" value="1"/>
</dbReference>
<dbReference type="GO" id="GO:0005886">
    <property type="term" value="C:plasma membrane"/>
    <property type="evidence" value="ECO:0007669"/>
    <property type="project" value="TreeGrafter"/>
</dbReference>
<keyword evidence="9" id="KW-0418">Kinase</keyword>
<proteinExistence type="predicted"/>
<keyword evidence="4" id="KW-0808">Transferase</keyword>
<dbReference type="InterPro" id="IPR000719">
    <property type="entry name" value="Prot_kinase_dom"/>
</dbReference>
<dbReference type="InterPro" id="IPR011009">
    <property type="entry name" value="Kinase-like_dom_sf"/>
</dbReference>
<organism evidence="24 25">
    <name type="scientific">Bugula neritina</name>
    <name type="common">Brown bryozoan</name>
    <name type="synonym">Sertularia neritina</name>
    <dbReference type="NCBI Taxonomy" id="10212"/>
    <lineage>
        <taxon>Eukaryota</taxon>
        <taxon>Metazoa</taxon>
        <taxon>Spiralia</taxon>
        <taxon>Lophotrochozoa</taxon>
        <taxon>Bryozoa</taxon>
        <taxon>Gymnolaemata</taxon>
        <taxon>Cheilostomatida</taxon>
        <taxon>Flustrina</taxon>
        <taxon>Buguloidea</taxon>
        <taxon>Bugulidae</taxon>
        <taxon>Bugula</taxon>
    </lineage>
</organism>
<dbReference type="InterPro" id="IPR036352">
    <property type="entry name" value="Semap_dom_sf"/>
</dbReference>
<dbReference type="Gene3D" id="1.10.510.10">
    <property type="entry name" value="Transferase(Phosphotransferase) domain 1"/>
    <property type="match status" value="1"/>
</dbReference>
<dbReference type="PRINTS" id="PR00109">
    <property type="entry name" value="TYRKINASE"/>
</dbReference>
<evidence type="ECO:0000256" key="10">
    <source>
        <dbReference type="ARBA" id="ARBA00022840"/>
    </source>
</evidence>
<dbReference type="SUPFAM" id="SSF56112">
    <property type="entry name" value="Protein kinase-like (PK-like)"/>
    <property type="match status" value="1"/>
</dbReference>
<evidence type="ECO:0000256" key="11">
    <source>
        <dbReference type="ARBA" id="ARBA00022843"/>
    </source>
</evidence>
<keyword evidence="12 21" id="KW-1133">Transmembrane helix</keyword>
<evidence type="ECO:0000256" key="1">
    <source>
        <dbReference type="ARBA" id="ARBA00004167"/>
    </source>
</evidence>
<dbReference type="GO" id="GO:0004714">
    <property type="term" value="F:transmembrane receptor protein tyrosine kinase activity"/>
    <property type="evidence" value="ECO:0007669"/>
    <property type="project" value="UniProtKB-EC"/>
</dbReference>
<dbReference type="InterPro" id="IPR008266">
    <property type="entry name" value="Tyr_kinase_AS"/>
</dbReference>
<evidence type="ECO:0000256" key="7">
    <source>
        <dbReference type="ARBA" id="ARBA00022737"/>
    </source>
</evidence>
<dbReference type="InterPro" id="IPR050122">
    <property type="entry name" value="RTK"/>
</dbReference>
<dbReference type="CDD" id="cd00192">
    <property type="entry name" value="PTKc"/>
    <property type="match status" value="1"/>
</dbReference>
<dbReference type="SUPFAM" id="SSF81296">
    <property type="entry name" value="E set domains"/>
    <property type="match status" value="2"/>
</dbReference>
<evidence type="ECO:0000256" key="20">
    <source>
        <dbReference type="SAM" id="MobiDB-lite"/>
    </source>
</evidence>
<dbReference type="FunFam" id="1.10.510.10:FF:000554">
    <property type="entry name" value="Predicted protein"/>
    <property type="match status" value="1"/>
</dbReference>
<evidence type="ECO:0000256" key="9">
    <source>
        <dbReference type="ARBA" id="ARBA00022777"/>
    </source>
</evidence>
<comment type="subcellular location">
    <subcellularLocation>
        <location evidence="1">Membrane</location>
        <topology evidence="1">Single-pass membrane protein</topology>
    </subcellularLocation>
</comment>
<dbReference type="SUPFAM" id="SSF101912">
    <property type="entry name" value="Sema domain"/>
    <property type="match status" value="1"/>
</dbReference>
<dbReference type="GO" id="GO:0016477">
    <property type="term" value="P:cell migration"/>
    <property type="evidence" value="ECO:0007669"/>
    <property type="project" value="TreeGrafter"/>
</dbReference>
<reference evidence="24" key="1">
    <citation type="submission" date="2020-06" db="EMBL/GenBank/DDBJ databases">
        <title>Draft genome of Bugula neritina, a colonial animal packing powerful symbionts and potential medicines.</title>
        <authorList>
            <person name="Rayko M."/>
        </authorList>
    </citation>
    <scope>NUCLEOTIDE SEQUENCE [LARGE SCALE GENOMIC DNA]</scope>
    <source>
        <strain evidence="24">Kwan_BN1</strain>
    </source>
</reference>
<keyword evidence="10 19" id="KW-0067">ATP-binding</keyword>
<dbReference type="InterPro" id="IPR016201">
    <property type="entry name" value="PSI"/>
</dbReference>
<keyword evidence="15" id="KW-1015">Disulfide bond</keyword>
<dbReference type="InterPro" id="IPR015943">
    <property type="entry name" value="WD40/YVTN_repeat-like_dom_sf"/>
</dbReference>
<evidence type="ECO:0000256" key="6">
    <source>
        <dbReference type="ARBA" id="ARBA00022729"/>
    </source>
</evidence>
<evidence type="ECO:0000256" key="16">
    <source>
        <dbReference type="ARBA" id="ARBA00023170"/>
    </source>
</evidence>
<evidence type="ECO:0000256" key="8">
    <source>
        <dbReference type="ARBA" id="ARBA00022741"/>
    </source>
</evidence>
<keyword evidence="7" id="KW-0677">Repeat</keyword>
<dbReference type="InterPro" id="IPR017441">
    <property type="entry name" value="Protein_kinase_ATP_BS"/>
</dbReference>
<dbReference type="InterPro" id="IPR013783">
    <property type="entry name" value="Ig-like_fold"/>
</dbReference>
<keyword evidence="8 19" id="KW-0547">Nucleotide-binding</keyword>
<dbReference type="PROSITE" id="PS00109">
    <property type="entry name" value="PROTEIN_KINASE_TYR"/>
    <property type="match status" value="1"/>
</dbReference>
<keyword evidence="6 22" id="KW-0732">Signal</keyword>
<dbReference type="SMART" id="SM00429">
    <property type="entry name" value="IPT"/>
    <property type="match status" value="2"/>
</dbReference>
<gene>
    <name evidence="24" type="ORF">EB796_021559</name>
</gene>
<name>A0A7J7J2S8_BUGNE</name>
<dbReference type="Gene3D" id="3.30.200.20">
    <property type="entry name" value="Phosphorylase Kinase, domain 1"/>
    <property type="match status" value="1"/>
</dbReference>
<evidence type="ECO:0000256" key="12">
    <source>
        <dbReference type="ARBA" id="ARBA00022989"/>
    </source>
</evidence>
<dbReference type="PANTHER" id="PTHR24416:SF564">
    <property type="entry name" value="MACROPHAGE-STIMULATING PROTEIN RECEPTOR"/>
    <property type="match status" value="1"/>
</dbReference>
<dbReference type="CDD" id="cd00102">
    <property type="entry name" value="IPT"/>
    <property type="match status" value="1"/>
</dbReference>
<dbReference type="Gene3D" id="3.30.1680.10">
    <property type="entry name" value="ligand-binding face of the semaphorins, domain 2"/>
    <property type="match status" value="1"/>
</dbReference>
<comment type="catalytic activity">
    <reaction evidence="18">
        <text>L-tyrosyl-[protein] + ATP = O-phospho-L-tyrosyl-[protein] + ADP + H(+)</text>
        <dbReference type="Rhea" id="RHEA:10596"/>
        <dbReference type="Rhea" id="RHEA-COMP:10136"/>
        <dbReference type="Rhea" id="RHEA-COMP:20101"/>
        <dbReference type="ChEBI" id="CHEBI:15378"/>
        <dbReference type="ChEBI" id="CHEBI:30616"/>
        <dbReference type="ChEBI" id="CHEBI:46858"/>
        <dbReference type="ChEBI" id="CHEBI:61978"/>
        <dbReference type="ChEBI" id="CHEBI:456216"/>
        <dbReference type="EC" id="2.7.10.1"/>
    </reaction>
</comment>
<evidence type="ECO:0000313" key="25">
    <source>
        <dbReference type="Proteomes" id="UP000593567"/>
    </source>
</evidence>
<keyword evidence="11" id="KW-0832">Ubl conjugation</keyword>
<dbReference type="EC" id="2.7.10.1" evidence="2"/>
<feature type="compositionally biased region" description="Polar residues" evidence="20">
    <location>
        <begin position="1309"/>
        <end position="1327"/>
    </location>
</feature>
<dbReference type="PROSITE" id="PS51257">
    <property type="entry name" value="PROKAR_LIPOPROTEIN"/>
    <property type="match status" value="1"/>
</dbReference>
<dbReference type="EMBL" id="VXIV02003192">
    <property type="protein sequence ID" value="KAF6020117.1"/>
    <property type="molecule type" value="Genomic_DNA"/>
</dbReference>
<evidence type="ECO:0000256" key="15">
    <source>
        <dbReference type="ARBA" id="ARBA00023157"/>
    </source>
</evidence>
<evidence type="ECO:0000313" key="24">
    <source>
        <dbReference type="EMBL" id="KAF6020117.1"/>
    </source>
</evidence>
<feature type="chain" id="PRO_5029585699" description="receptor protein-tyrosine kinase" evidence="22">
    <location>
        <begin position="20"/>
        <end position="1364"/>
    </location>
</feature>
<dbReference type="Pfam" id="PF07714">
    <property type="entry name" value="PK_Tyr_Ser-Thr"/>
    <property type="match status" value="1"/>
</dbReference>
<dbReference type="InterPro" id="IPR002909">
    <property type="entry name" value="IPT_dom"/>
</dbReference>
<dbReference type="GO" id="GO:0007399">
    <property type="term" value="P:nervous system development"/>
    <property type="evidence" value="ECO:0007669"/>
    <property type="project" value="TreeGrafter"/>
</dbReference>
<feature type="domain" description="Protein kinase" evidence="23">
    <location>
        <begin position="1023"/>
        <end position="1298"/>
    </location>
</feature>
<accession>A0A7J7J2S8</accession>
<dbReference type="InterPro" id="IPR001245">
    <property type="entry name" value="Ser-Thr/Tyr_kinase_cat_dom"/>
</dbReference>
<dbReference type="GO" id="GO:0043235">
    <property type="term" value="C:receptor complex"/>
    <property type="evidence" value="ECO:0007669"/>
    <property type="project" value="TreeGrafter"/>
</dbReference>
<dbReference type="PROSITE" id="PS50011">
    <property type="entry name" value="PROTEIN_KINASE_DOM"/>
    <property type="match status" value="1"/>
</dbReference>
<keyword evidence="16" id="KW-0675">Receptor</keyword>
<evidence type="ECO:0000256" key="2">
    <source>
        <dbReference type="ARBA" id="ARBA00011902"/>
    </source>
</evidence>
<evidence type="ECO:0000256" key="13">
    <source>
        <dbReference type="ARBA" id="ARBA00023136"/>
    </source>
</evidence>
<evidence type="ECO:0000256" key="18">
    <source>
        <dbReference type="ARBA" id="ARBA00051243"/>
    </source>
</evidence>
<dbReference type="InterPro" id="IPR020635">
    <property type="entry name" value="Tyr_kinase_cat_dom"/>
</dbReference>
<feature type="binding site" evidence="19">
    <location>
        <position position="1059"/>
    </location>
    <ligand>
        <name>ATP</name>
        <dbReference type="ChEBI" id="CHEBI:30616"/>
    </ligand>
</feature>
<dbReference type="SMART" id="SM00423">
    <property type="entry name" value="PSI"/>
    <property type="match status" value="1"/>
</dbReference>
<dbReference type="SMART" id="SM00630">
    <property type="entry name" value="Sema"/>
    <property type="match status" value="1"/>
</dbReference>
<dbReference type="Gene3D" id="2.130.10.10">
    <property type="entry name" value="YVTN repeat-like/Quinoprotein amine dehydrogenase"/>
    <property type="match status" value="1"/>
</dbReference>
<dbReference type="InterPro" id="IPR001627">
    <property type="entry name" value="Semap_dom"/>
</dbReference>
<keyword evidence="3" id="KW-0597">Phosphoprotein</keyword>
<evidence type="ECO:0000256" key="22">
    <source>
        <dbReference type="SAM" id="SignalP"/>
    </source>
</evidence>
<keyword evidence="13 21" id="KW-0472">Membrane</keyword>
<dbReference type="SMART" id="SM00219">
    <property type="entry name" value="TyrKc"/>
    <property type="match status" value="1"/>
</dbReference>
<dbReference type="GO" id="GO:0007169">
    <property type="term" value="P:cell surface receptor protein tyrosine kinase signaling pathway"/>
    <property type="evidence" value="ECO:0007669"/>
    <property type="project" value="TreeGrafter"/>
</dbReference>
<dbReference type="OrthoDB" id="9985181at2759"/>
<sequence length="1364" mass="152099">MAAKIFLACLLAFSCVVRSANPLTVPSFHSDTAVSHVSFFNNSYYVASKNAIYQLDYNFEILQQLKIGPVGNEDNYVASLIVSPDIEKPVLFWCGTVNYGVCHVNYLKDLNAGDYLDTEYATDLIEEVYEDKNVQDENHLKLLELGVFGHLGSKSGTNSMFIDIQSHEFLSSITNSTHLILSSVVNIYRPEKDLPTLGLYSLKKCPENLNYFIRPTVFNPFTNSFSWLSVLHRFSHQYPIYHTSLIEHGDFIYTIAVQRRSVTYPIESSGFHTRIGRFNKTEVKFKTYIEVPITCIVNNYHYNIAIDALVGEMGSDLYSKFNTTRSDSVLYLLQGESDGSVPYSTTNSAVVCGISLGSLNAFMDKEIRRCNRGHGSLVEWHYGREKACVSRTFLNTATGKYEKRAIELLMKGRELRLQTVVKLPYNATSIYAMVQRNTTIGVIGNQKGVLQKISLATGKIYYILNQSSGEFPIQKDTIIANGDLVTISGFKVSAFPLQSCGIYETALQCTSSGDPLQCGWCSNNVCSTRPECLEKGFIDWYSHAPPPAIHSISPNNGSVSGSTTVTILGKYLTLHNRYWSSTTAVLLHNTSCRVLSEQPHRVTCVTGAVSSESNEMVKVIREDVSVGGSQHVTTRGYNYKVKFSYLRPEYTSVFPSYGPSVGGTSITIRGRKLNLGNSVEIKLGSKSCSYTRNDSGLWTILTPPTFRPHTAALIILIDGVEQWRTNFTYKRNPFLSGTQIPTVHSVLSGGLAACISGKNLDSISSYFATTTFPTDAINNYSLSPVTEKCEKMMSSKVCCKVPNLTDKLTLQMISGFVSCQADMFLTFDGKTMPIYSVVYHHEPTVHSIMAAYQESMSDIEVSIVGKGFDKLVYTHKIELTISGVTCPISKSESTVIVCVVKSEKLFSKHTLEQVMLKYGDYVNVFDKVDVMAEVSSTAPILDMDNQSLKFSEILIIGCVALAAVAIIACTCICLFLRTKKTSLGSSKAYVRVDQPLGSISGSPIASWKERVKANGALIELCNLHIGKEIGSGCFGKVFKGVLDSHKENGDIERQLVAVKAVRGHQVSDDDKDTFVEEALLMQTFRHEHVLTMLGISFDVYEQPLVVLPFLVHGDLRSYLRRPSQNVSLKDMLQFANDIATGMNYLEDVLCIHRDLAARNCMLDDDLRVKVADFGMSRDLCDFNNQLYESTAKSAKLPVKWMSPESLQYRQYSSKSDVWAYGVTLWEIFSNGAYPYPGIENVDILDYINSGGRLNRPQECPEPMYKLMLKTWSKDPELRPCFAQICTELQLCIANRRYISHSSNKENMEHQLNSAQPISQDRPISQDSGFDKSENVEDYLTPVALQDYLLSLPSKAPHAYDLNLK</sequence>
<dbReference type="PROSITE" id="PS00107">
    <property type="entry name" value="PROTEIN_KINASE_ATP"/>
    <property type="match status" value="1"/>
</dbReference>
<dbReference type="InterPro" id="IPR014756">
    <property type="entry name" value="Ig_E-set"/>
</dbReference>
<keyword evidence="17" id="KW-0325">Glycoprotein</keyword>
<evidence type="ECO:0000259" key="23">
    <source>
        <dbReference type="PROSITE" id="PS50011"/>
    </source>
</evidence>
<protein>
    <recommendedName>
        <fullName evidence="2">receptor protein-tyrosine kinase</fullName>
        <ecNumber evidence="2">2.7.10.1</ecNumber>
    </recommendedName>
</protein>
<evidence type="ECO:0000256" key="14">
    <source>
        <dbReference type="ARBA" id="ARBA00023137"/>
    </source>
</evidence>
<dbReference type="Pfam" id="PF01833">
    <property type="entry name" value="TIG"/>
    <property type="match status" value="2"/>
</dbReference>
<evidence type="ECO:0000256" key="19">
    <source>
        <dbReference type="PROSITE-ProRule" id="PRU10141"/>
    </source>
</evidence>
<evidence type="ECO:0000256" key="5">
    <source>
        <dbReference type="ARBA" id="ARBA00022692"/>
    </source>
</evidence>
<keyword evidence="14" id="KW-0829">Tyrosine-protein kinase</keyword>
<evidence type="ECO:0000256" key="21">
    <source>
        <dbReference type="SAM" id="Phobius"/>
    </source>
</evidence>
<keyword evidence="25" id="KW-1185">Reference proteome</keyword>
<dbReference type="Gene3D" id="2.60.40.10">
    <property type="entry name" value="Immunoglobulins"/>
    <property type="match status" value="2"/>
</dbReference>